<dbReference type="PANTHER" id="PTHR30337">
    <property type="entry name" value="COMPONENT OF ATP-DEPENDENT DSDNA EXONUCLEASE"/>
    <property type="match status" value="1"/>
</dbReference>
<protein>
    <submittedName>
        <fullName evidence="3">Phosphoesterase</fullName>
    </submittedName>
</protein>
<evidence type="ECO:0000313" key="3">
    <source>
        <dbReference type="EMBL" id="QBI19530.1"/>
    </source>
</evidence>
<dbReference type="InterPro" id="IPR029052">
    <property type="entry name" value="Metallo-depent_PP-like"/>
</dbReference>
<dbReference type="KEGG" id="erz:ER308_08185"/>
<dbReference type="Gene3D" id="3.60.21.10">
    <property type="match status" value="1"/>
</dbReference>
<dbReference type="RefSeq" id="WP_131154527.1">
    <property type="nucleotide sequence ID" value="NZ_CP036402.1"/>
</dbReference>
<keyword evidence="4" id="KW-1185">Reference proteome</keyword>
<dbReference type="InterPro" id="IPR050535">
    <property type="entry name" value="DNA_Repair-Maintenance_Comp"/>
</dbReference>
<dbReference type="CDD" id="cd00840">
    <property type="entry name" value="MPP_Mre11_N"/>
    <property type="match status" value="1"/>
</dbReference>
<dbReference type="PIRSF" id="PIRSF033091">
    <property type="entry name" value="Pesterase_YhaO"/>
    <property type="match status" value="1"/>
</dbReference>
<evidence type="ECO:0000259" key="2">
    <source>
        <dbReference type="Pfam" id="PF00149"/>
    </source>
</evidence>
<dbReference type="Pfam" id="PF00149">
    <property type="entry name" value="Metallophos"/>
    <property type="match status" value="1"/>
</dbReference>
<dbReference type="InterPro" id="IPR004843">
    <property type="entry name" value="Calcineurin-like_PHP"/>
</dbReference>
<dbReference type="InterPro" id="IPR041796">
    <property type="entry name" value="Mre11_N"/>
</dbReference>
<organism evidence="3 4">
    <name type="scientific">Egibacter rhizosphaerae</name>
    <dbReference type="NCBI Taxonomy" id="1670831"/>
    <lineage>
        <taxon>Bacteria</taxon>
        <taxon>Bacillati</taxon>
        <taxon>Actinomycetota</taxon>
        <taxon>Nitriliruptoria</taxon>
        <taxon>Egibacterales</taxon>
        <taxon>Egibacteraceae</taxon>
        <taxon>Egibacter</taxon>
    </lineage>
</organism>
<dbReference type="InterPro" id="IPR014576">
    <property type="entry name" value="Pesterase_YhaO"/>
</dbReference>
<evidence type="ECO:0000256" key="1">
    <source>
        <dbReference type="ARBA" id="ARBA00022801"/>
    </source>
</evidence>
<reference evidence="3 4" key="1">
    <citation type="submission" date="2019-01" db="EMBL/GenBank/DDBJ databases">
        <title>Egibacter rhizosphaerae EGI 80759T.</title>
        <authorList>
            <person name="Chen D.-D."/>
            <person name="Tian Y."/>
            <person name="Jiao J.-Y."/>
            <person name="Zhang X.-T."/>
            <person name="Zhang Y.-G."/>
            <person name="Zhang Y."/>
            <person name="Xiao M."/>
            <person name="Shu W.-S."/>
            <person name="Li W.-J."/>
        </authorList>
    </citation>
    <scope>NUCLEOTIDE SEQUENCE [LARGE SCALE GENOMIC DNA]</scope>
    <source>
        <strain evidence="3 4">EGI 80759</strain>
    </source>
</reference>
<dbReference type="SUPFAM" id="SSF56300">
    <property type="entry name" value="Metallo-dependent phosphatases"/>
    <property type="match status" value="1"/>
</dbReference>
<dbReference type="Proteomes" id="UP000291469">
    <property type="component" value="Chromosome"/>
</dbReference>
<evidence type="ECO:0000313" key="4">
    <source>
        <dbReference type="Proteomes" id="UP000291469"/>
    </source>
</evidence>
<sequence length="425" mass="46408">MNQPCFVHAADLHLDTPFEGVRQDAPEMAELLRDASLDAFDRLVDLTLERGAAFLAIAGDIYDGADRGLRAQLRFRDGLARLAEAGTPTFVVHGNHDPVEDGWSAIRSWPDAVTIFSAHEVETRRVELGGAPFATVHGISYPQRAVHENLARRFARTDDPGLHVGVLHCTVGHQPEHDPYSPCTVEDLRATGLDYWALGHIHRRAVVHRHDPWVVYSGNTQGRSPKPSEQGAKGALVVPVEQTGGRLEPREPEFVALDRVRFTEVAVDTDELTEISEVADALATAAHDARTGAEGRALVLRARLTGRGPVHRDLARPGVVDDLLTGLRDQVAGGDPPVWWDRVRDETRPPLDREALRARPDVTGEVVRLVDRLHAEPDELARLGGEADRILRSLGHDVPEGRPLADLLGEAETRALDALDDGAGG</sequence>
<dbReference type="PANTHER" id="PTHR30337:SF7">
    <property type="entry name" value="PHOSPHOESTERASE"/>
    <property type="match status" value="1"/>
</dbReference>
<keyword evidence="1" id="KW-0378">Hydrolase</keyword>
<dbReference type="AlphaFoldDB" id="A0A411YEB4"/>
<dbReference type="OrthoDB" id="9773856at2"/>
<name>A0A411YEB4_9ACTN</name>
<proteinExistence type="predicted"/>
<gene>
    <name evidence="3" type="ORF">ER308_08185</name>
</gene>
<feature type="domain" description="Calcineurin-like phosphoesterase" evidence="2">
    <location>
        <begin position="6"/>
        <end position="203"/>
    </location>
</feature>
<dbReference type="EMBL" id="CP036402">
    <property type="protein sequence ID" value="QBI19530.1"/>
    <property type="molecule type" value="Genomic_DNA"/>
</dbReference>
<dbReference type="GO" id="GO:0016787">
    <property type="term" value="F:hydrolase activity"/>
    <property type="evidence" value="ECO:0007669"/>
    <property type="project" value="UniProtKB-KW"/>
</dbReference>
<accession>A0A411YEB4</accession>